<dbReference type="RefSeq" id="WP_099286657.1">
    <property type="nucleotide sequence ID" value="NZ_BEWP01000006.1"/>
</dbReference>
<evidence type="ECO:0000313" key="2">
    <source>
        <dbReference type="Proteomes" id="UP001156629"/>
    </source>
</evidence>
<comment type="caution">
    <text evidence="1">The sequence shown here is derived from an EMBL/GenBank/DDBJ whole genome shotgun (WGS) entry which is preliminary data.</text>
</comment>
<accession>A0ABQ5WX34</accession>
<gene>
    <name evidence="1" type="ORF">GCM10007870_27770</name>
</gene>
<name>A0ABQ5WX34_9PROT</name>
<reference evidence="2" key="1">
    <citation type="journal article" date="2019" name="Int. J. Syst. Evol. Microbiol.">
        <title>The Global Catalogue of Microorganisms (GCM) 10K type strain sequencing project: providing services to taxonomists for standard genome sequencing and annotation.</title>
        <authorList>
            <consortium name="The Broad Institute Genomics Platform"/>
            <consortium name="The Broad Institute Genome Sequencing Center for Infectious Disease"/>
            <person name="Wu L."/>
            <person name="Ma J."/>
        </authorList>
    </citation>
    <scope>NUCLEOTIDE SEQUENCE [LARGE SCALE GENOMIC DNA]</scope>
    <source>
        <strain evidence="2">NBRC 3266</strain>
    </source>
</reference>
<keyword evidence="2" id="KW-1185">Reference proteome</keyword>
<dbReference type="GeneID" id="76194783"/>
<evidence type="ECO:0000313" key="1">
    <source>
        <dbReference type="EMBL" id="GLQ67192.1"/>
    </source>
</evidence>
<dbReference type="Proteomes" id="UP001156629">
    <property type="component" value="Unassembled WGS sequence"/>
</dbReference>
<protein>
    <submittedName>
        <fullName evidence="1">Uncharacterized protein</fullName>
    </submittedName>
</protein>
<organism evidence="1 2">
    <name type="scientific">Gluconobacter kondonii</name>
    <dbReference type="NCBI Taxonomy" id="941463"/>
    <lineage>
        <taxon>Bacteria</taxon>
        <taxon>Pseudomonadati</taxon>
        <taxon>Pseudomonadota</taxon>
        <taxon>Alphaproteobacteria</taxon>
        <taxon>Acetobacterales</taxon>
        <taxon>Acetobacteraceae</taxon>
        <taxon>Gluconobacter</taxon>
    </lineage>
</organism>
<sequence>MPASIGLRIYAISVYEESSNPVEKVKYKKNNELVNFVSEFIQGQNTHVADHKTERSWVIEKLNNDPNRIYGYIDYGTFGYESTIKDLRTKTKKYARKSSDVEEIPLFYDFWMPDDRNIFLSLQTFSGKSCVSLTWTVLREWFERTHPGYKLWFQRVIPQDFTDGVLKDSPVKKVTFIKRNTSTDIADLLVNTMPESVDIELTISARRKQKIGILGEVVEKFRHSEGSLITCSGIDFNEADASINIGGKTRKVSIFGINKDAGLIDISEDVDFSPNGHPTLQSLVQQSAEIQRSISHRFIGKKE</sequence>
<proteinExistence type="predicted"/>
<dbReference type="EMBL" id="BSNV01000049">
    <property type="protein sequence ID" value="GLQ67192.1"/>
    <property type="molecule type" value="Genomic_DNA"/>
</dbReference>